<dbReference type="EMBL" id="FRDF01000013">
    <property type="protein sequence ID" value="SHN61249.1"/>
    <property type="molecule type" value="Genomic_DNA"/>
</dbReference>
<gene>
    <name evidence="2" type="ORF">SAMN02745193_02233</name>
</gene>
<dbReference type="SUPFAM" id="SSF55729">
    <property type="entry name" value="Acyl-CoA N-acyltransferases (Nat)"/>
    <property type="match status" value="1"/>
</dbReference>
<feature type="domain" description="N-acetyltransferase" evidence="1">
    <location>
        <begin position="15"/>
        <end position="172"/>
    </location>
</feature>
<keyword evidence="2" id="KW-0808">Transferase</keyword>
<accession>A0A1M7SRZ4</accession>
<dbReference type="Gene3D" id="3.40.630.30">
    <property type="match status" value="1"/>
</dbReference>
<dbReference type="Proteomes" id="UP000184391">
    <property type="component" value="Unassembled WGS sequence"/>
</dbReference>
<reference evidence="3" key="1">
    <citation type="submission" date="2016-12" db="EMBL/GenBank/DDBJ databases">
        <authorList>
            <person name="Varghese N."/>
            <person name="Submissions S."/>
        </authorList>
    </citation>
    <scope>NUCLEOTIDE SEQUENCE [LARGE SCALE GENOMIC DNA]</scope>
    <source>
        <strain evidence="3">DSM 11032</strain>
    </source>
</reference>
<dbReference type="InterPro" id="IPR000182">
    <property type="entry name" value="GNAT_dom"/>
</dbReference>
<dbReference type="InterPro" id="IPR016181">
    <property type="entry name" value="Acyl_CoA_acyltransferase"/>
</dbReference>
<dbReference type="InterPro" id="IPR051531">
    <property type="entry name" value="N-acetyltransferase"/>
</dbReference>
<evidence type="ECO:0000259" key="1">
    <source>
        <dbReference type="PROSITE" id="PS51186"/>
    </source>
</evidence>
<dbReference type="PANTHER" id="PTHR43792:SF1">
    <property type="entry name" value="N-ACETYLTRANSFERASE DOMAIN-CONTAINING PROTEIN"/>
    <property type="match status" value="1"/>
</dbReference>
<protein>
    <submittedName>
        <fullName evidence="2">Protein N-acetyltransferase, RimJ/RimL family</fullName>
    </submittedName>
</protein>
<organism evidence="2 3">
    <name type="scientific">Erythrobacter sanguineus</name>
    <dbReference type="NCBI Taxonomy" id="198312"/>
    <lineage>
        <taxon>Bacteria</taxon>
        <taxon>Pseudomonadati</taxon>
        <taxon>Pseudomonadota</taxon>
        <taxon>Alphaproteobacteria</taxon>
        <taxon>Sphingomonadales</taxon>
        <taxon>Erythrobacteraceae</taxon>
        <taxon>Erythrobacter/Porphyrobacter group</taxon>
        <taxon>Erythrobacter</taxon>
    </lineage>
</organism>
<dbReference type="AlphaFoldDB" id="A0A1M7SRZ4"/>
<proteinExistence type="predicted"/>
<dbReference type="RefSeq" id="WP_072675094.1">
    <property type="nucleotide sequence ID" value="NZ_FRDF01000013.1"/>
</dbReference>
<dbReference type="STRING" id="198312.SAMN02745193_02233"/>
<evidence type="ECO:0000313" key="2">
    <source>
        <dbReference type="EMBL" id="SHN61249.1"/>
    </source>
</evidence>
<dbReference type="GO" id="GO:0016747">
    <property type="term" value="F:acyltransferase activity, transferring groups other than amino-acyl groups"/>
    <property type="evidence" value="ECO:0007669"/>
    <property type="project" value="InterPro"/>
</dbReference>
<dbReference type="Pfam" id="PF13302">
    <property type="entry name" value="Acetyltransf_3"/>
    <property type="match status" value="1"/>
</dbReference>
<dbReference type="PROSITE" id="PS51186">
    <property type="entry name" value="GNAT"/>
    <property type="match status" value="1"/>
</dbReference>
<dbReference type="PANTHER" id="PTHR43792">
    <property type="entry name" value="GNAT FAMILY, PUTATIVE (AFU_ORTHOLOGUE AFUA_3G00765)-RELATED-RELATED"/>
    <property type="match status" value="1"/>
</dbReference>
<name>A0A1M7SRZ4_9SPHN</name>
<keyword evidence="3" id="KW-1185">Reference proteome</keyword>
<dbReference type="OrthoDB" id="5295305at2"/>
<evidence type="ECO:0000313" key="3">
    <source>
        <dbReference type="Proteomes" id="UP000184391"/>
    </source>
</evidence>
<sequence>MSSRATDPVIHTRRLVLRRVRPEHDFAGMHAVLSDPAAMAYWATPPHDSADQTRDWLAAMAATQPREGDDFIIEYQGRTVGKAGFFRFPDIGYIIDPALWGQGLVAEALVPVIDRAFTLHRLEQIIADVDPRNAGSMRLLEKLGFAESHRAQATLLIGGEWCDSVYFALSRESWPARTA</sequence>